<dbReference type="PANTHER" id="PTHR37302">
    <property type="entry name" value="SLR1116 PROTEIN"/>
    <property type="match status" value="1"/>
</dbReference>
<dbReference type="Pfam" id="PF05163">
    <property type="entry name" value="DinB"/>
    <property type="match status" value="1"/>
</dbReference>
<feature type="binding site" evidence="3">
    <location>
        <position position="127"/>
    </location>
    <ligand>
        <name>a divalent metal cation</name>
        <dbReference type="ChEBI" id="CHEBI:60240"/>
    </ligand>
</feature>
<dbReference type="InterPro" id="IPR007837">
    <property type="entry name" value="DinB"/>
</dbReference>
<dbReference type="AlphaFoldDB" id="A0A841MZL9"/>
<keyword evidence="2 3" id="KW-0479">Metal-binding</keyword>
<evidence type="ECO:0000313" key="5">
    <source>
        <dbReference type="Proteomes" id="UP000588604"/>
    </source>
</evidence>
<reference evidence="4 5" key="1">
    <citation type="submission" date="2020-08" db="EMBL/GenBank/DDBJ databases">
        <title>Genomic Encyclopedia of Type Strains, Phase IV (KMG-IV): sequencing the most valuable type-strain genomes for metagenomic binning, comparative biology and taxonomic classification.</title>
        <authorList>
            <person name="Goeker M."/>
        </authorList>
    </citation>
    <scope>NUCLEOTIDE SEQUENCE [LARGE SCALE GENOMIC DNA]</scope>
    <source>
        <strain evidence="4 5">DSM 102044</strain>
    </source>
</reference>
<dbReference type="GO" id="GO:0046872">
    <property type="term" value="F:metal ion binding"/>
    <property type="evidence" value="ECO:0007669"/>
    <property type="project" value="UniProtKB-KW"/>
</dbReference>
<evidence type="ECO:0000256" key="2">
    <source>
        <dbReference type="ARBA" id="ARBA00022723"/>
    </source>
</evidence>
<evidence type="ECO:0000313" key="4">
    <source>
        <dbReference type="EMBL" id="MBB6328088.1"/>
    </source>
</evidence>
<feature type="binding site" evidence="3">
    <location>
        <position position="45"/>
    </location>
    <ligand>
        <name>a divalent metal cation</name>
        <dbReference type="ChEBI" id="CHEBI:60240"/>
    </ligand>
</feature>
<gene>
    <name evidence="4" type="ORF">FHS59_003731</name>
</gene>
<dbReference type="RefSeq" id="WP_184496815.1">
    <property type="nucleotide sequence ID" value="NZ_JACIJO010000003.1"/>
</dbReference>
<evidence type="ECO:0000256" key="1">
    <source>
        <dbReference type="ARBA" id="ARBA00008635"/>
    </source>
</evidence>
<accession>A0A841MZL9</accession>
<protein>
    <submittedName>
        <fullName evidence="4">Putative damage-inducible protein DinB</fullName>
    </submittedName>
</protein>
<comment type="caution">
    <text evidence="4">The sequence shown here is derived from an EMBL/GenBank/DDBJ whole genome shotgun (WGS) entry which is preliminary data.</text>
</comment>
<dbReference type="PANTHER" id="PTHR37302:SF3">
    <property type="entry name" value="DAMAGE-INDUCIBLE PROTEIN DINB"/>
    <property type="match status" value="1"/>
</dbReference>
<dbReference type="InterPro" id="IPR034660">
    <property type="entry name" value="DinB/YfiT-like"/>
</dbReference>
<proteinExistence type="inferred from homology"/>
<sequence>MKNSILSEHFKNLFKYNNSINQLLAEYLLSHTDQMPERIILLACHISNAHFIWNSRIMGKSIDTKPWDSFPISELLEREKENMECTMKILDEVDLEAIKSYTNSLGNSYKSKVSDILTHIVNHGTYHRGQIALLLRENGFKPIPSDYIHLIKDLI</sequence>
<organism evidence="4 5">
    <name type="scientific">Algoriphagus iocasae</name>
    <dbReference type="NCBI Taxonomy" id="1836499"/>
    <lineage>
        <taxon>Bacteria</taxon>
        <taxon>Pseudomonadati</taxon>
        <taxon>Bacteroidota</taxon>
        <taxon>Cytophagia</taxon>
        <taxon>Cytophagales</taxon>
        <taxon>Cyclobacteriaceae</taxon>
        <taxon>Algoriphagus</taxon>
    </lineage>
</organism>
<dbReference type="SUPFAM" id="SSF109854">
    <property type="entry name" value="DinB/YfiT-like putative metalloenzymes"/>
    <property type="match status" value="1"/>
</dbReference>
<dbReference type="EMBL" id="JACIJO010000003">
    <property type="protein sequence ID" value="MBB6328088.1"/>
    <property type="molecule type" value="Genomic_DNA"/>
</dbReference>
<name>A0A841MZL9_9BACT</name>
<keyword evidence="5" id="KW-1185">Reference proteome</keyword>
<dbReference type="Proteomes" id="UP000588604">
    <property type="component" value="Unassembled WGS sequence"/>
</dbReference>
<dbReference type="Gene3D" id="1.20.120.450">
    <property type="entry name" value="dinb family like domain"/>
    <property type="match status" value="1"/>
</dbReference>
<evidence type="ECO:0000256" key="3">
    <source>
        <dbReference type="PIRSR" id="PIRSR607837-1"/>
    </source>
</evidence>
<comment type="similarity">
    <text evidence="1">Belongs to the DinB family.</text>
</comment>
<feature type="binding site" evidence="3">
    <location>
        <position position="123"/>
    </location>
    <ligand>
        <name>a divalent metal cation</name>
        <dbReference type="ChEBI" id="CHEBI:60240"/>
    </ligand>
</feature>